<dbReference type="InterPro" id="IPR035914">
    <property type="entry name" value="Sperma_CUB_dom_sf"/>
</dbReference>
<dbReference type="InterPro" id="IPR016186">
    <property type="entry name" value="C-type_lectin-like/link_sf"/>
</dbReference>
<evidence type="ECO:0000259" key="4">
    <source>
        <dbReference type="PROSITE" id="PS01180"/>
    </source>
</evidence>
<comment type="caution">
    <text evidence="2">Lacks conserved residue(s) required for the propagation of feature annotation.</text>
</comment>
<dbReference type="Pfam" id="PF00059">
    <property type="entry name" value="Lectin_C"/>
    <property type="match status" value="1"/>
</dbReference>
<gene>
    <name evidence="6" type="ORF">CAUJ_LOCUS5571</name>
</gene>
<dbReference type="AlphaFoldDB" id="A0A8S1H2Z1"/>
<keyword evidence="3" id="KW-0732">Signal</keyword>
<evidence type="ECO:0000313" key="7">
    <source>
        <dbReference type="Proteomes" id="UP000835052"/>
    </source>
</evidence>
<sequence>MASDFSSSLLSIFLFSLVFVFRRGSKADVDPCPDRWFHMPQSHSCFYSPLHPHEWEEAEEHCIELGGHLASVRSPEEASILRTLLVRENPSFFNWIGLRRNPIDQEFSWTDGSSFSFALFKKNEPTDFGDCIAWSLTEGTDGWAAINCDYSQFFLCRKGAEGERAAWFSEDEGEFSSPGFPEAYENEMKRNFFIQVENGSRILLTFTSIDTEPEKDVITVFDGHSEESRTIAKLSGKIPESRSFLSSSHEMAVRFESDEDTVAAGFSARYSILMRNELKNYSSMFETISSPKPAASFYLQDYLIECPPDFHVEFTVSGVQLDADDTLKFYQGSSDQEYVIKMYKATSSKITNFPTENFKSTKNTVFFSYDSGQQTKPDENGWKLEYQCKFDANLGEEIEI</sequence>
<dbReference type="InterPro" id="IPR050976">
    <property type="entry name" value="Snaclec"/>
</dbReference>
<name>A0A8S1H2Z1_9PELO</name>
<dbReference type="SUPFAM" id="SSF49854">
    <property type="entry name" value="Spermadhesin, CUB domain"/>
    <property type="match status" value="2"/>
</dbReference>
<keyword evidence="7" id="KW-1185">Reference proteome</keyword>
<feature type="domain" description="CUB" evidence="4">
    <location>
        <begin position="156"/>
        <end position="273"/>
    </location>
</feature>
<dbReference type="InterPro" id="IPR000859">
    <property type="entry name" value="CUB_dom"/>
</dbReference>
<evidence type="ECO:0000256" key="3">
    <source>
        <dbReference type="SAM" id="SignalP"/>
    </source>
</evidence>
<dbReference type="PROSITE" id="PS50041">
    <property type="entry name" value="C_TYPE_LECTIN_2"/>
    <property type="match status" value="1"/>
</dbReference>
<dbReference type="InterPro" id="IPR001304">
    <property type="entry name" value="C-type_lectin-like"/>
</dbReference>
<feature type="chain" id="PRO_5035801758" description="C-type lectin domain-containing protein" evidence="3">
    <location>
        <begin position="28"/>
        <end position="400"/>
    </location>
</feature>
<dbReference type="SMART" id="SM00034">
    <property type="entry name" value="CLECT"/>
    <property type="match status" value="1"/>
</dbReference>
<protein>
    <recommendedName>
        <fullName evidence="8">C-type lectin domain-containing protein</fullName>
    </recommendedName>
</protein>
<dbReference type="PANTHER" id="PTHR22991:SF42">
    <property type="entry name" value="C-TYPE LECTIN DOMAIN-CONTAINING PROTEIN"/>
    <property type="match status" value="1"/>
</dbReference>
<dbReference type="SUPFAM" id="SSF56436">
    <property type="entry name" value="C-type lectin-like"/>
    <property type="match status" value="1"/>
</dbReference>
<feature type="domain" description="C-type lectin" evidence="5">
    <location>
        <begin position="41"/>
        <end position="157"/>
    </location>
</feature>
<dbReference type="InterPro" id="IPR016187">
    <property type="entry name" value="CTDL_fold"/>
</dbReference>
<accession>A0A8S1H2Z1</accession>
<dbReference type="CDD" id="cd00041">
    <property type="entry name" value="CUB"/>
    <property type="match status" value="1"/>
</dbReference>
<evidence type="ECO:0000259" key="5">
    <source>
        <dbReference type="PROSITE" id="PS50041"/>
    </source>
</evidence>
<feature type="signal peptide" evidence="3">
    <location>
        <begin position="1"/>
        <end position="27"/>
    </location>
</feature>
<dbReference type="Gene3D" id="3.10.100.10">
    <property type="entry name" value="Mannose-Binding Protein A, subunit A"/>
    <property type="match status" value="1"/>
</dbReference>
<evidence type="ECO:0000256" key="2">
    <source>
        <dbReference type="PROSITE-ProRule" id="PRU00059"/>
    </source>
</evidence>
<dbReference type="PANTHER" id="PTHR22991">
    <property type="entry name" value="PROTEIN CBG13490"/>
    <property type="match status" value="1"/>
</dbReference>
<dbReference type="PROSITE" id="PS01180">
    <property type="entry name" value="CUB"/>
    <property type="match status" value="1"/>
</dbReference>
<proteinExistence type="predicted"/>
<keyword evidence="1" id="KW-1015">Disulfide bond</keyword>
<comment type="caution">
    <text evidence="6">The sequence shown here is derived from an EMBL/GenBank/DDBJ whole genome shotgun (WGS) entry which is preliminary data.</text>
</comment>
<evidence type="ECO:0000256" key="1">
    <source>
        <dbReference type="ARBA" id="ARBA00023157"/>
    </source>
</evidence>
<organism evidence="6 7">
    <name type="scientific">Caenorhabditis auriculariae</name>
    <dbReference type="NCBI Taxonomy" id="2777116"/>
    <lineage>
        <taxon>Eukaryota</taxon>
        <taxon>Metazoa</taxon>
        <taxon>Ecdysozoa</taxon>
        <taxon>Nematoda</taxon>
        <taxon>Chromadorea</taxon>
        <taxon>Rhabditida</taxon>
        <taxon>Rhabditina</taxon>
        <taxon>Rhabditomorpha</taxon>
        <taxon>Rhabditoidea</taxon>
        <taxon>Rhabditidae</taxon>
        <taxon>Peloderinae</taxon>
        <taxon>Caenorhabditis</taxon>
    </lineage>
</organism>
<evidence type="ECO:0000313" key="6">
    <source>
        <dbReference type="EMBL" id="CAD6189652.1"/>
    </source>
</evidence>
<reference evidence="6" key="1">
    <citation type="submission" date="2020-10" db="EMBL/GenBank/DDBJ databases">
        <authorList>
            <person name="Kikuchi T."/>
        </authorList>
    </citation>
    <scope>NUCLEOTIDE SEQUENCE</scope>
    <source>
        <strain evidence="6">NKZ352</strain>
    </source>
</reference>
<dbReference type="Gene3D" id="2.60.120.290">
    <property type="entry name" value="Spermadhesin, CUB domain"/>
    <property type="match status" value="2"/>
</dbReference>
<dbReference type="EMBL" id="CAJGYM010000011">
    <property type="protein sequence ID" value="CAD6189652.1"/>
    <property type="molecule type" value="Genomic_DNA"/>
</dbReference>
<dbReference type="CDD" id="cd00037">
    <property type="entry name" value="CLECT"/>
    <property type="match status" value="1"/>
</dbReference>
<dbReference type="Proteomes" id="UP000835052">
    <property type="component" value="Unassembled WGS sequence"/>
</dbReference>
<dbReference type="Pfam" id="PF00431">
    <property type="entry name" value="CUB"/>
    <property type="match status" value="1"/>
</dbReference>
<evidence type="ECO:0008006" key="8">
    <source>
        <dbReference type="Google" id="ProtNLM"/>
    </source>
</evidence>
<dbReference type="SMART" id="SM00042">
    <property type="entry name" value="CUB"/>
    <property type="match status" value="1"/>
</dbReference>
<dbReference type="OrthoDB" id="5866178at2759"/>